<organism evidence="1 2">
    <name type="scientific">Eremothecium cymbalariae (strain CBS 270.75 / DBVPG 7215 / KCTC 17166 / NRRL Y-17582)</name>
    <name type="common">Yeast</name>
    <dbReference type="NCBI Taxonomy" id="931890"/>
    <lineage>
        <taxon>Eukaryota</taxon>
        <taxon>Fungi</taxon>
        <taxon>Dikarya</taxon>
        <taxon>Ascomycota</taxon>
        <taxon>Saccharomycotina</taxon>
        <taxon>Saccharomycetes</taxon>
        <taxon>Saccharomycetales</taxon>
        <taxon>Saccharomycetaceae</taxon>
        <taxon>Eremothecium</taxon>
    </lineage>
</organism>
<gene>
    <name evidence="1" type="ordered locus">Ecym_2780</name>
</gene>
<evidence type="ECO:0000313" key="1">
    <source>
        <dbReference type="EMBL" id="AET38478.1"/>
    </source>
</evidence>
<dbReference type="EMBL" id="CP002498">
    <property type="protein sequence ID" value="AET38478.1"/>
    <property type="molecule type" value="Genomic_DNA"/>
</dbReference>
<evidence type="ECO:0000313" key="2">
    <source>
        <dbReference type="Proteomes" id="UP000006790"/>
    </source>
</evidence>
<dbReference type="HOGENOM" id="CLU_1749627_0_0_1"/>
<dbReference type="InParanoid" id="G8JQ15"/>
<keyword evidence="2" id="KW-1185">Reference proteome</keyword>
<dbReference type="AlphaFoldDB" id="G8JQ15"/>
<dbReference type="GeneID" id="11468520"/>
<protein>
    <submittedName>
        <fullName evidence="1">Uncharacterized protein</fullName>
    </submittedName>
</protein>
<dbReference type="KEGG" id="erc:Ecym_2780"/>
<proteinExistence type="predicted"/>
<dbReference type="Proteomes" id="UP000006790">
    <property type="component" value="Chromosome 2"/>
</dbReference>
<accession>G8JQ15</accession>
<reference evidence="2" key="1">
    <citation type="journal article" date="2012" name="G3 (Bethesda)">
        <title>Pichia sorbitophila, an interspecies yeast hybrid reveals early steps of genome resolution following polyploidization.</title>
        <authorList>
            <person name="Leh Louis V."/>
            <person name="Despons L."/>
            <person name="Friedrich A."/>
            <person name="Martin T."/>
            <person name="Durrens P."/>
            <person name="Casaregola S."/>
            <person name="Neuveglise C."/>
            <person name="Fairhead C."/>
            <person name="Marck C."/>
            <person name="Cruz J.A."/>
            <person name="Straub M.L."/>
            <person name="Kugler V."/>
            <person name="Sacerdot C."/>
            <person name="Uzunov Z."/>
            <person name="Thierry A."/>
            <person name="Weiss S."/>
            <person name="Bleykasten C."/>
            <person name="De Montigny J."/>
            <person name="Jacques N."/>
            <person name="Jung P."/>
            <person name="Lemaire M."/>
            <person name="Mallet S."/>
            <person name="Morel G."/>
            <person name="Richard G.F."/>
            <person name="Sarkar A."/>
            <person name="Savel G."/>
            <person name="Schacherer J."/>
            <person name="Seret M.L."/>
            <person name="Talla E."/>
            <person name="Samson G."/>
            <person name="Jubin C."/>
            <person name="Poulain J."/>
            <person name="Vacherie B."/>
            <person name="Barbe V."/>
            <person name="Pelletier E."/>
            <person name="Sherman D.J."/>
            <person name="Westhof E."/>
            <person name="Weissenbach J."/>
            <person name="Baret P.V."/>
            <person name="Wincker P."/>
            <person name="Gaillardin C."/>
            <person name="Dujon B."/>
            <person name="Souciet J.L."/>
        </authorList>
    </citation>
    <scope>NUCLEOTIDE SEQUENCE [LARGE SCALE GENOMIC DNA]</scope>
    <source>
        <strain evidence="2">CBS 270.75 / DBVPG 7215 / KCTC 17166 / NRRL Y-17582</strain>
    </source>
</reference>
<name>G8JQ15_ERECY</name>
<sequence>MRFIKISDAMTIIRIAEHLRDHNDYIYIDYDVNDEIVVVMRDSLSETQFTETEGAINDILSEMVYPNVGVCSEYSWMGSIDLEADLNAEIERVTENTIRMRVNDILADSTPSNTILVGASDRQTLPLPFKYHTPKSDVLHLLEEELRFL</sequence>
<dbReference type="RefSeq" id="XP_003645295.1">
    <property type="nucleotide sequence ID" value="XM_003645247.1"/>
</dbReference>